<dbReference type="AlphaFoldDB" id="A0A1H9C353"/>
<comment type="similarity">
    <text evidence="3">Belongs to the CheD family.</text>
</comment>
<dbReference type="EC" id="3.5.1.44" evidence="3"/>
<comment type="catalytic activity">
    <reaction evidence="3">
        <text>L-glutaminyl-[protein] + H2O = L-glutamyl-[protein] + NH4(+)</text>
        <dbReference type="Rhea" id="RHEA:16441"/>
        <dbReference type="Rhea" id="RHEA-COMP:10207"/>
        <dbReference type="Rhea" id="RHEA-COMP:10208"/>
        <dbReference type="ChEBI" id="CHEBI:15377"/>
        <dbReference type="ChEBI" id="CHEBI:28938"/>
        <dbReference type="ChEBI" id="CHEBI:29973"/>
        <dbReference type="ChEBI" id="CHEBI:30011"/>
        <dbReference type="EC" id="3.5.1.44"/>
    </reaction>
</comment>
<dbReference type="Proteomes" id="UP000199496">
    <property type="component" value="Unassembled WGS sequence"/>
</dbReference>
<dbReference type="STRING" id="867345.SAMN05421693_1122"/>
<dbReference type="SUPFAM" id="SSF64438">
    <property type="entry name" value="CNF1/YfiH-like putative cysteine hydrolases"/>
    <property type="match status" value="1"/>
</dbReference>
<dbReference type="PANTHER" id="PTHR35147:SF3">
    <property type="entry name" value="CHEMORECEPTOR GLUTAMINE DEAMIDASE CHED 1-RELATED"/>
    <property type="match status" value="1"/>
</dbReference>
<keyword evidence="2 3" id="KW-0378">Hydrolase</keyword>
<dbReference type="InterPro" id="IPR038592">
    <property type="entry name" value="CheD-like_sf"/>
</dbReference>
<dbReference type="EMBL" id="FOFO01000012">
    <property type="protein sequence ID" value="SEP95108.1"/>
    <property type="molecule type" value="Genomic_DNA"/>
</dbReference>
<name>A0A1H9C353_9GAMM</name>
<reference evidence="4 5" key="1">
    <citation type="submission" date="2016-10" db="EMBL/GenBank/DDBJ databases">
        <authorList>
            <person name="de Groot N.N."/>
        </authorList>
    </citation>
    <scope>NUCLEOTIDE SEQUENCE [LARGE SCALE GENOMIC DNA]</scope>
    <source>
        <strain evidence="4 5">B7-7</strain>
    </source>
</reference>
<evidence type="ECO:0000256" key="2">
    <source>
        <dbReference type="ARBA" id="ARBA00022801"/>
    </source>
</evidence>
<dbReference type="GO" id="GO:0050568">
    <property type="term" value="F:protein-glutamine glutaminase activity"/>
    <property type="evidence" value="ECO:0007669"/>
    <property type="project" value="UniProtKB-UniRule"/>
</dbReference>
<accession>A0A1H9C353</accession>
<dbReference type="InterPro" id="IPR005659">
    <property type="entry name" value="Chemorcpt_Glu_NH3ase_CheD"/>
</dbReference>
<evidence type="ECO:0000313" key="4">
    <source>
        <dbReference type="EMBL" id="SEP95108.1"/>
    </source>
</evidence>
<keyword evidence="1 3" id="KW-0145">Chemotaxis</keyword>
<proteinExistence type="inferred from homology"/>
<protein>
    <recommendedName>
        <fullName evidence="3">Probable chemoreceptor glutamine deamidase CheD</fullName>
        <ecNumber evidence="3">3.5.1.44</ecNumber>
    </recommendedName>
</protein>
<comment type="function">
    <text evidence="3">Probably deamidates glutamine residues to glutamate on methyl-accepting chemotaxis receptors (MCPs), playing an important role in chemotaxis.</text>
</comment>
<sequence length="175" mass="19274">MNQDDAVQDIFLGPGDVRIGDANIRLRTVLGSCVSVTLWHPVKKIGGMCHYVIASSLVYRQDQETRFADQAIKVLIESMQKAGCPHNELEAKLFGGGCMFVDERTGQCREGTRVYTENVIKGKALLAQYGLSLKAEHSGGAGHRQLVFDIRTGDVWLKHLPLPEAAQVPVMEKNP</sequence>
<dbReference type="HAMAP" id="MF_01440">
    <property type="entry name" value="CheD"/>
    <property type="match status" value="1"/>
</dbReference>
<evidence type="ECO:0000256" key="3">
    <source>
        <dbReference type="HAMAP-Rule" id="MF_01440"/>
    </source>
</evidence>
<dbReference type="InterPro" id="IPR011324">
    <property type="entry name" value="Cytotoxic_necrot_fac-like_cat"/>
</dbReference>
<keyword evidence="5" id="KW-1185">Reference proteome</keyword>
<dbReference type="GO" id="GO:0006935">
    <property type="term" value="P:chemotaxis"/>
    <property type="evidence" value="ECO:0007669"/>
    <property type="project" value="UniProtKB-UniRule"/>
</dbReference>
<dbReference type="PANTHER" id="PTHR35147">
    <property type="entry name" value="CHEMORECEPTOR GLUTAMINE DEAMIDASE CHED-RELATED"/>
    <property type="match status" value="1"/>
</dbReference>
<dbReference type="Gene3D" id="3.30.1330.200">
    <property type="match status" value="1"/>
</dbReference>
<organism evidence="4 5">
    <name type="scientific">Ectothiorhodospira magna</name>
    <dbReference type="NCBI Taxonomy" id="867345"/>
    <lineage>
        <taxon>Bacteria</taxon>
        <taxon>Pseudomonadati</taxon>
        <taxon>Pseudomonadota</taxon>
        <taxon>Gammaproteobacteria</taxon>
        <taxon>Chromatiales</taxon>
        <taxon>Ectothiorhodospiraceae</taxon>
        <taxon>Ectothiorhodospira</taxon>
    </lineage>
</organism>
<evidence type="ECO:0000256" key="1">
    <source>
        <dbReference type="ARBA" id="ARBA00022500"/>
    </source>
</evidence>
<gene>
    <name evidence="3" type="primary">cheD</name>
    <name evidence="4" type="ORF">SAMN05421693_1122</name>
</gene>
<evidence type="ECO:0000313" key="5">
    <source>
        <dbReference type="Proteomes" id="UP000199496"/>
    </source>
</evidence>
<dbReference type="Pfam" id="PF03975">
    <property type="entry name" value="CheD"/>
    <property type="match status" value="1"/>
</dbReference>
<dbReference type="CDD" id="cd16352">
    <property type="entry name" value="CheD"/>
    <property type="match status" value="1"/>
</dbReference>